<dbReference type="InterPro" id="IPR001460">
    <property type="entry name" value="PCN-bd_Tpept"/>
</dbReference>
<protein>
    <submittedName>
        <fullName evidence="7">Stage V sporulation protein D (Sporulation-specific penicillin-binding protein)</fullName>
    </submittedName>
</protein>
<evidence type="ECO:0000256" key="3">
    <source>
        <dbReference type="ARBA" id="ARBA00023136"/>
    </source>
</evidence>
<dbReference type="Proteomes" id="UP000190814">
    <property type="component" value="Unassembled WGS sequence"/>
</dbReference>
<comment type="subcellular location">
    <subcellularLocation>
        <location evidence="1">Membrane</location>
    </subcellularLocation>
</comment>
<dbReference type="InterPro" id="IPR050515">
    <property type="entry name" value="Beta-lactam/transpept"/>
</dbReference>
<dbReference type="SUPFAM" id="SSF56601">
    <property type="entry name" value="beta-lactamase/transpeptidase-like"/>
    <property type="match status" value="1"/>
</dbReference>
<evidence type="ECO:0000256" key="2">
    <source>
        <dbReference type="ARBA" id="ARBA00007171"/>
    </source>
</evidence>
<dbReference type="PANTHER" id="PTHR30627">
    <property type="entry name" value="PEPTIDOGLYCAN D,D-TRANSPEPTIDASE"/>
    <property type="match status" value="1"/>
</dbReference>
<dbReference type="Pfam" id="PF03717">
    <property type="entry name" value="PBP_dimer"/>
    <property type="match status" value="1"/>
</dbReference>
<dbReference type="AlphaFoldDB" id="A0A1T4VUI1"/>
<feature type="domain" description="Penicillin-binding protein dimerisation" evidence="6">
    <location>
        <begin position="61"/>
        <end position="187"/>
    </location>
</feature>
<keyword evidence="8" id="KW-1185">Reference proteome</keyword>
<evidence type="ECO:0000259" key="6">
    <source>
        <dbReference type="Pfam" id="PF03717"/>
    </source>
</evidence>
<keyword evidence="3" id="KW-0472">Membrane</keyword>
<evidence type="ECO:0000256" key="4">
    <source>
        <dbReference type="SAM" id="MobiDB-lite"/>
    </source>
</evidence>
<feature type="compositionally biased region" description="Basic and acidic residues" evidence="4">
    <location>
        <begin position="594"/>
        <end position="609"/>
    </location>
</feature>
<dbReference type="GO" id="GO:0005886">
    <property type="term" value="C:plasma membrane"/>
    <property type="evidence" value="ECO:0007669"/>
    <property type="project" value="TreeGrafter"/>
</dbReference>
<dbReference type="SUPFAM" id="SSF56519">
    <property type="entry name" value="Penicillin binding protein dimerisation domain"/>
    <property type="match status" value="1"/>
</dbReference>
<gene>
    <name evidence="7" type="ORF">SAMN02745111_01645</name>
</gene>
<evidence type="ECO:0000259" key="5">
    <source>
        <dbReference type="Pfam" id="PF00905"/>
    </source>
</evidence>
<dbReference type="Gene3D" id="3.40.710.10">
    <property type="entry name" value="DD-peptidase/beta-lactamase superfamily"/>
    <property type="match status" value="1"/>
</dbReference>
<feature type="compositionally biased region" description="Low complexity" evidence="4">
    <location>
        <begin position="645"/>
        <end position="669"/>
    </location>
</feature>
<reference evidence="7 8" key="1">
    <citation type="submission" date="2017-02" db="EMBL/GenBank/DDBJ databases">
        <authorList>
            <person name="Peterson S.W."/>
        </authorList>
    </citation>
    <scope>NUCLEOTIDE SEQUENCE [LARGE SCALE GENOMIC DNA]</scope>
    <source>
        <strain evidence="7 8">ATCC 35992</strain>
    </source>
</reference>
<feature type="domain" description="Penicillin-binding protein transpeptidase" evidence="5">
    <location>
        <begin position="260"/>
        <end position="580"/>
    </location>
</feature>
<sequence>MRRRRRNVFNNKMSRTLTVLYLGILAVLFALCVIIAKINRDKGDDYTITVLNQQNNTSRKIPYKRGDIIDRNGYTLATSVKVYNLILDAKMMLEKKEYLEATVSALVKSFDLNETELRETINANKDSRYIVALKGIEYEKVKPFQELQKDTKNNPDIMGVWFETEYVRKYPYNELGSKVIGFTNSGNSADWGIEGYYCDELNGVDGREYGYVNSDNNMEKVIRNATNGYNITSTLDMEIQKIVEKKIKDYKKETKAKRIAVMIADPNTGEILSMADDMSYDLNNPRDLSDFFSKKELKKMSDEDQLNELNKLWRCYCINDSFEPGSTAKPFTVAAALEEGLVSTNDTFYCDGSENVGGWNIHCSGTHGTLTLEGTIVNSCNDALMQIGAKLGASTFSNYQTRFGFGVRTGIDLSGETPGLVYDEKDINSSTLATNAFGQNFTVNMMQIEAGFCSLVNGGNYYQPRVVREIVDEKGNVIKNFSKTLIKQTITQDTCDFERKALRETVLSGTGFRAEVPGYTVGGKTGTAEKSPRGSGEYVLSFIGAVPIEDPQVVCYVVVDTPEKDPDNSAYATIFYNKIMSEVLPYLNIPKTETKEEADRAKANKKSDDENYESNIIEGENSGIVDNEGNYGGATGADNTDEQDNAQNDAADNPDANGEADAAGEPADNQGEVANVE</sequence>
<name>A0A1T4VUI1_9FIRM</name>
<evidence type="ECO:0000256" key="1">
    <source>
        <dbReference type="ARBA" id="ARBA00004370"/>
    </source>
</evidence>
<dbReference type="InterPro" id="IPR012338">
    <property type="entry name" value="Beta-lactam/transpept-like"/>
</dbReference>
<dbReference type="EMBL" id="FUXZ01000009">
    <property type="protein sequence ID" value="SKA68660.1"/>
    <property type="molecule type" value="Genomic_DNA"/>
</dbReference>
<dbReference type="GO" id="GO:0008658">
    <property type="term" value="F:penicillin binding"/>
    <property type="evidence" value="ECO:0007669"/>
    <property type="project" value="InterPro"/>
</dbReference>
<evidence type="ECO:0000313" key="8">
    <source>
        <dbReference type="Proteomes" id="UP000190814"/>
    </source>
</evidence>
<dbReference type="InterPro" id="IPR036138">
    <property type="entry name" value="PBP_dimer_sf"/>
</dbReference>
<comment type="similarity">
    <text evidence="2">Belongs to the transpeptidase family.</text>
</comment>
<dbReference type="Gene3D" id="3.90.1310.10">
    <property type="entry name" value="Penicillin-binding protein 2a (Domain 2)"/>
    <property type="match status" value="1"/>
</dbReference>
<evidence type="ECO:0000313" key="7">
    <source>
        <dbReference type="EMBL" id="SKA68660.1"/>
    </source>
</evidence>
<organism evidence="7 8">
    <name type="scientific">Eubacterium uniforme</name>
    <dbReference type="NCBI Taxonomy" id="39495"/>
    <lineage>
        <taxon>Bacteria</taxon>
        <taxon>Bacillati</taxon>
        <taxon>Bacillota</taxon>
        <taxon>Clostridia</taxon>
        <taxon>Eubacteriales</taxon>
        <taxon>Eubacteriaceae</taxon>
        <taxon>Eubacterium</taxon>
    </lineage>
</organism>
<dbReference type="GO" id="GO:0071555">
    <property type="term" value="P:cell wall organization"/>
    <property type="evidence" value="ECO:0007669"/>
    <property type="project" value="TreeGrafter"/>
</dbReference>
<dbReference type="STRING" id="39495.SAMN02745111_01645"/>
<feature type="region of interest" description="Disordered" evidence="4">
    <location>
        <begin position="594"/>
        <end position="677"/>
    </location>
</feature>
<dbReference type="InterPro" id="IPR005311">
    <property type="entry name" value="PBP_dimer"/>
</dbReference>
<accession>A0A1T4VUI1</accession>
<dbReference type="Pfam" id="PF00905">
    <property type="entry name" value="Transpeptidase"/>
    <property type="match status" value="1"/>
</dbReference>
<proteinExistence type="inferred from homology"/>